<evidence type="ECO:0000259" key="3">
    <source>
        <dbReference type="SMART" id="SM00672"/>
    </source>
</evidence>
<organism evidence="4 5">
    <name type="scientific">Triparma laevis f. inornata</name>
    <dbReference type="NCBI Taxonomy" id="1714386"/>
    <lineage>
        <taxon>Eukaryota</taxon>
        <taxon>Sar</taxon>
        <taxon>Stramenopiles</taxon>
        <taxon>Ochrophyta</taxon>
        <taxon>Bolidophyceae</taxon>
        <taxon>Parmales</taxon>
        <taxon>Triparmaceae</taxon>
        <taxon>Triparma</taxon>
    </lineage>
</organism>
<sequence length="245" mass="28320">MKGLKGNNKNICVELGDSTSPLSYSCLKKTKIKGNAIIYKLNNERHWNFLKPLNDVPWSYKNNEAIWRGVSTGHEWREEGGCERYWLVSRFSYSKNPSINVGITKYVQNVKHEWGTKWGLTKSRMLRSKILIFAEGNDVSTGLKWGLQSNSAIIMPEPRVKSWLMETMLIPYVHYIPVSSDFSDLEEKVNWCFENDKECKEIGETGGCWIGQFLDGEREREVMKEIWRIAVERQEVEGVCDGDVL</sequence>
<dbReference type="InterPro" id="IPR051091">
    <property type="entry name" value="O-Glucosyltr/Glycosyltrsf_90"/>
</dbReference>
<comment type="caution">
    <text evidence="4">The sequence shown here is derived from an EMBL/GenBank/DDBJ whole genome shotgun (WGS) entry which is preliminary data.</text>
</comment>
<feature type="domain" description="Glycosyl transferase CAP10" evidence="3">
    <location>
        <begin position="7"/>
        <end position="227"/>
    </location>
</feature>
<dbReference type="InterPro" id="IPR006598">
    <property type="entry name" value="CAP10"/>
</dbReference>
<dbReference type="Pfam" id="PF05686">
    <property type="entry name" value="Glyco_transf_90"/>
    <property type="match status" value="1"/>
</dbReference>
<comment type="similarity">
    <text evidence="1">Belongs to the glycosyltransferase 90 family.</text>
</comment>
<dbReference type="EMBL" id="BLQM01000018">
    <property type="protein sequence ID" value="GMH50892.1"/>
    <property type="molecule type" value="Genomic_DNA"/>
</dbReference>
<evidence type="ECO:0000313" key="5">
    <source>
        <dbReference type="Proteomes" id="UP001162640"/>
    </source>
</evidence>
<evidence type="ECO:0000256" key="2">
    <source>
        <dbReference type="ARBA" id="ARBA00022679"/>
    </source>
</evidence>
<dbReference type="PANTHER" id="PTHR12203:SF35">
    <property type="entry name" value="PROTEIN O-GLUCOSYLTRANSFERASE 1"/>
    <property type="match status" value="1"/>
</dbReference>
<dbReference type="PANTHER" id="PTHR12203">
    <property type="entry name" value="KDEL LYS-ASP-GLU-LEU CONTAINING - RELATED"/>
    <property type="match status" value="1"/>
</dbReference>
<reference evidence="5" key="1">
    <citation type="journal article" date="2023" name="Commun. Biol.">
        <title>Genome analysis of Parmales, the sister group of diatoms, reveals the evolutionary specialization of diatoms from phago-mixotrophs to photoautotrophs.</title>
        <authorList>
            <person name="Ban H."/>
            <person name="Sato S."/>
            <person name="Yoshikawa S."/>
            <person name="Yamada K."/>
            <person name="Nakamura Y."/>
            <person name="Ichinomiya M."/>
            <person name="Sato N."/>
            <person name="Blanc-Mathieu R."/>
            <person name="Endo H."/>
            <person name="Kuwata A."/>
            <person name="Ogata H."/>
        </authorList>
    </citation>
    <scope>NUCLEOTIDE SEQUENCE [LARGE SCALE GENOMIC DNA]</scope>
</reference>
<dbReference type="GO" id="GO:0016740">
    <property type="term" value="F:transferase activity"/>
    <property type="evidence" value="ECO:0007669"/>
    <property type="project" value="UniProtKB-KW"/>
</dbReference>
<dbReference type="SMART" id="SM00672">
    <property type="entry name" value="CAP10"/>
    <property type="match status" value="1"/>
</dbReference>
<evidence type="ECO:0000256" key="1">
    <source>
        <dbReference type="ARBA" id="ARBA00010118"/>
    </source>
</evidence>
<name>A0A9W6ZAG6_9STRA</name>
<dbReference type="Proteomes" id="UP001162640">
    <property type="component" value="Unassembled WGS sequence"/>
</dbReference>
<gene>
    <name evidence="4" type="ORF">TL16_g00892</name>
</gene>
<keyword evidence="2" id="KW-0808">Transferase</keyword>
<proteinExistence type="inferred from homology"/>
<evidence type="ECO:0000313" key="4">
    <source>
        <dbReference type="EMBL" id="GMH50892.1"/>
    </source>
</evidence>
<dbReference type="AlphaFoldDB" id="A0A9W6ZAG6"/>
<protein>
    <recommendedName>
        <fullName evidence="3">Glycosyl transferase CAP10 domain-containing protein</fullName>
    </recommendedName>
</protein>
<accession>A0A9W6ZAG6</accession>